<protein>
    <submittedName>
        <fullName evidence="1">Uncharacterized protein</fullName>
    </submittedName>
</protein>
<comment type="caution">
    <text evidence="1">The sequence shown here is derived from an EMBL/GenBank/DDBJ whole genome shotgun (WGS) entry which is preliminary data.</text>
</comment>
<name>A0ABU7EVG1_9TELE</name>
<organism evidence="1 2">
    <name type="scientific">Characodon lateralis</name>
    <dbReference type="NCBI Taxonomy" id="208331"/>
    <lineage>
        <taxon>Eukaryota</taxon>
        <taxon>Metazoa</taxon>
        <taxon>Chordata</taxon>
        <taxon>Craniata</taxon>
        <taxon>Vertebrata</taxon>
        <taxon>Euteleostomi</taxon>
        <taxon>Actinopterygii</taxon>
        <taxon>Neopterygii</taxon>
        <taxon>Teleostei</taxon>
        <taxon>Neoteleostei</taxon>
        <taxon>Acanthomorphata</taxon>
        <taxon>Ovalentaria</taxon>
        <taxon>Atherinomorphae</taxon>
        <taxon>Cyprinodontiformes</taxon>
        <taxon>Goodeidae</taxon>
        <taxon>Characodon</taxon>
    </lineage>
</organism>
<proteinExistence type="predicted"/>
<reference evidence="1 2" key="1">
    <citation type="submission" date="2021-06" db="EMBL/GenBank/DDBJ databases">
        <authorList>
            <person name="Palmer J.M."/>
        </authorList>
    </citation>
    <scope>NUCLEOTIDE SEQUENCE [LARGE SCALE GENOMIC DNA]</scope>
    <source>
        <strain evidence="1 2">CL_MEX2019</strain>
        <tissue evidence="1">Muscle</tissue>
    </source>
</reference>
<evidence type="ECO:0000313" key="2">
    <source>
        <dbReference type="Proteomes" id="UP001352852"/>
    </source>
</evidence>
<dbReference type="EMBL" id="JAHUTJ010067259">
    <property type="protein sequence ID" value="MED6290977.1"/>
    <property type="molecule type" value="Genomic_DNA"/>
</dbReference>
<accession>A0ABU7EVG1</accession>
<evidence type="ECO:0000313" key="1">
    <source>
        <dbReference type="EMBL" id="MED6290977.1"/>
    </source>
</evidence>
<dbReference type="Proteomes" id="UP001352852">
    <property type="component" value="Unassembled WGS sequence"/>
</dbReference>
<sequence length="100" mass="11369">MGLFHIAIINSNVLTDQQKVLHKCLKPNSGGPAAQSFQRKPVLKSCLQQAWGRRCFCQRRIKLKLSPYMQNTSTAYHSEHTIPTVTNGCGSIMWDRKLVR</sequence>
<gene>
    <name evidence="1" type="ORF">CHARACLAT_018902</name>
</gene>
<keyword evidence="2" id="KW-1185">Reference proteome</keyword>